<comment type="subcellular location">
    <subcellularLocation>
        <location evidence="2">Cell membrane</location>
        <location evidence="2">Sarcolemma</location>
        <location evidence="2">T-tubule</location>
    </subcellularLocation>
    <subcellularLocation>
        <location evidence="1">Endoplasmic reticulum membrane</location>
        <topology evidence="1">Single-pass type III membrane protein</topology>
    </subcellularLocation>
    <subcellularLocation>
        <location evidence="4">Preautophagosomal structure membrane</location>
        <topology evidence="4">Single-pass type III membrane protein</topology>
    </subcellularLocation>
</comment>
<evidence type="ECO:0000256" key="9">
    <source>
        <dbReference type="SAM" id="MobiDB-lite"/>
    </source>
</evidence>
<accession>A0A8J6JS77</accession>
<evidence type="ECO:0000256" key="2">
    <source>
        <dbReference type="ARBA" id="ARBA00024012"/>
    </source>
</evidence>
<dbReference type="GO" id="GO:0061723">
    <property type="term" value="P:glycophagy"/>
    <property type="evidence" value="ECO:0007669"/>
    <property type="project" value="UniProtKB-ARBA"/>
</dbReference>
<dbReference type="GO" id="GO:0030315">
    <property type="term" value="C:T-tubule"/>
    <property type="evidence" value="ECO:0007669"/>
    <property type="project" value="UniProtKB-SubCell"/>
</dbReference>
<evidence type="ECO:0000313" key="11">
    <source>
        <dbReference type="EMBL" id="KAG9468832.1"/>
    </source>
</evidence>
<comment type="subunit">
    <text evidence="5">Interacts with the ATG8 family proteins GABARAP and GABARAPL1. Interacts with several glycogen-associated proteins, such as GYS2 (liver glycogen synthase), GDE (glycogen debranching enzyme), GBE1 (glycogen branching enzyme 1) and EPM2A (Laforin).</text>
</comment>
<evidence type="ECO:0000256" key="7">
    <source>
        <dbReference type="ARBA" id="ARBA00075794"/>
    </source>
</evidence>
<dbReference type="InterPro" id="IPR013784">
    <property type="entry name" value="Carb-bd-like_fold"/>
</dbReference>
<organism evidence="11 12">
    <name type="scientific">Eleutherodactylus coqui</name>
    <name type="common">Puerto Rican coqui</name>
    <dbReference type="NCBI Taxonomy" id="57060"/>
    <lineage>
        <taxon>Eukaryota</taxon>
        <taxon>Metazoa</taxon>
        <taxon>Chordata</taxon>
        <taxon>Craniata</taxon>
        <taxon>Vertebrata</taxon>
        <taxon>Euteleostomi</taxon>
        <taxon>Amphibia</taxon>
        <taxon>Batrachia</taxon>
        <taxon>Anura</taxon>
        <taxon>Neobatrachia</taxon>
        <taxon>Hyloidea</taxon>
        <taxon>Eleutherodactylidae</taxon>
        <taxon>Eleutherodactylinae</taxon>
        <taxon>Eleutherodactylus</taxon>
        <taxon>Eleutherodactylus</taxon>
    </lineage>
</organism>
<evidence type="ECO:0000313" key="12">
    <source>
        <dbReference type="Proteomes" id="UP000770717"/>
    </source>
</evidence>
<dbReference type="InterPro" id="IPR002044">
    <property type="entry name" value="CBM20"/>
</dbReference>
<dbReference type="EMBL" id="WNTK01000719">
    <property type="protein sequence ID" value="KAG9468832.1"/>
    <property type="molecule type" value="Genomic_DNA"/>
</dbReference>
<dbReference type="GO" id="GO:2001070">
    <property type="term" value="F:starch binding"/>
    <property type="evidence" value="ECO:0007669"/>
    <property type="project" value="InterPro"/>
</dbReference>
<dbReference type="SUPFAM" id="SSF49452">
    <property type="entry name" value="Starch-binding domain-like"/>
    <property type="match status" value="1"/>
</dbReference>
<reference evidence="11" key="1">
    <citation type="thesis" date="2020" institute="ProQuest LLC" country="789 East Eisenhower Parkway, Ann Arbor, MI, USA">
        <title>Comparative Genomics and Chromosome Evolution.</title>
        <authorList>
            <person name="Mudd A.B."/>
        </authorList>
    </citation>
    <scope>NUCLEOTIDE SEQUENCE</scope>
    <source>
        <strain evidence="11">HN-11 Male</strain>
        <tissue evidence="11">Kidney and liver</tissue>
    </source>
</reference>
<comment type="function">
    <text evidence="3">Acts as a cargo receptor for glycogen. Delivers its cargo to an autophagic pathway called glycophagy, resulting in the transport of glycogen to lysosomes.</text>
</comment>
<dbReference type="GO" id="GO:0034045">
    <property type="term" value="C:phagophore assembly site membrane"/>
    <property type="evidence" value="ECO:0007669"/>
    <property type="project" value="UniProtKB-SubCell"/>
</dbReference>
<sequence>MVAELSQQTKAEDGCQPNSHEVKVTPNGVPEARDLHHEEQECPPLTNEVEAPPAGDEVVRPPSMSGEHGAHKLPQDSVEAGQREELLSWRNGGQDEANGNAAGSQLENSFDAKEKAVGLLKAKENLNQDLYLEMVNTLDEAGSDTRADQMMKPEEVEKCELVSLMSPICLQDSAALGDEMMSDAQKLGTGPESSPVDTCNLVNQEKEIAGLGNSSTDDKTALDKSSETNIQDLDNQKTRKIATIQPMPQNVNIALKVHYITQSDAQVIAVTGDHEKLGKWEAYVPLTSGKDGLWSHLITLPVDTNLAWKLVMVENGKIKRWEECNNRFLKTTHEDIAIQLCWGFP</sequence>
<comment type="caution">
    <text evidence="11">The sequence shown here is derived from an EMBL/GenBank/DDBJ whole genome shotgun (WGS) entry which is preliminary data.</text>
</comment>
<evidence type="ECO:0000256" key="8">
    <source>
        <dbReference type="ARBA" id="ARBA00076001"/>
    </source>
</evidence>
<evidence type="ECO:0000256" key="5">
    <source>
        <dbReference type="ARBA" id="ARBA00062412"/>
    </source>
</evidence>
<dbReference type="PROSITE" id="PS51166">
    <property type="entry name" value="CBM20"/>
    <property type="match status" value="1"/>
</dbReference>
<dbReference type="PANTHER" id="PTHR15048">
    <property type="entry name" value="STARCH-BINDING DOMAIN-CONTAINING PROTEIN 1"/>
    <property type="match status" value="1"/>
</dbReference>
<dbReference type="FunFam" id="2.60.40.10:FF:000552">
    <property type="entry name" value="Related to glucoamylase"/>
    <property type="match status" value="1"/>
</dbReference>
<dbReference type="GO" id="GO:0005789">
    <property type="term" value="C:endoplasmic reticulum membrane"/>
    <property type="evidence" value="ECO:0007669"/>
    <property type="project" value="UniProtKB-SubCell"/>
</dbReference>
<feature type="domain" description="CBM20" evidence="10">
    <location>
        <begin position="245"/>
        <end position="344"/>
    </location>
</feature>
<proteinExistence type="predicted"/>
<evidence type="ECO:0000256" key="6">
    <source>
        <dbReference type="ARBA" id="ARBA00073038"/>
    </source>
</evidence>
<dbReference type="OrthoDB" id="6123450at2759"/>
<dbReference type="PANTHER" id="PTHR15048:SF0">
    <property type="entry name" value="STARCH-BINDING DOMAIN-CONTAINING PROTEIN 1"/>
    <property type="match status" value="1"/>
</dbReference>
<feature type="region of interest" description="Disordered" evidence="9">
    <location>
        <begin position="1"/>
        <end position="78"/>
    </location>
</feature>
<evidence type="ECO:0000259" key="10">
    <source>
        <dbReference type="PROSITE" id="PS51166"/>
    </source>
</evidence>
<feature type="compositionally biased region" description="Basic and acidic residues" evidence="9">
    <location>
        <begin position="31"/>
        <end position="40"/>
    </location>
</feature>
<name>A0A8J6JS77_ELECQ</name>
<dbReference type="AlphaFoldDB" id="A0A8J6JS77"/>
<dbReference type="InterPro" id="IPR013783">
    <property type="entry name" value="Ig-like_fold"/>
</dbReference>
<dbReference type="Gene3D" id="2.60.40.10">
    <property type="entry name" value="Immunoglobulins"/>
    <property type="match status" value="1"/>
</dbReference>
<evidence type="ECO:0000256" key="4">
    <source>
        <dbReference type="ARBA" id="ARBA00060405"/>
    </source>
</evidence>
<dbReference type="SMART" id="SM01065">
    <property type="entry name" value="CBM_2"/>
    <property type="match status" value="1"/>
</dbReference>
<dbReference type="Pfam" id="PF00686">
    <property type="entry name" value="CBM_20"/>
    <property type="match status" value="1"/>
</dbReference>
<keyword evidence="12" id="KW-1185">Reference proteome</keyword>
<evidence type="ECO:0000256" key="3">
    <source>
        <dbReference type="ARBA" id="ARBA00053886"/>
    </source>
</evidence>
<gene>
    <name evidence="11" type="ORF">GDO78_021875</name>
</gene>
<evidence type="ECO:0000256" key="1">
    <source>
        <dbReference type="ARBA" id="ARBA00004643"/>
    </source>
</evidence>
<protein>
    <recommendedName>
        <fullName evidence="6">Starch-binding domain-containing protein 1</fullName>
    </recommendedName>
    <alternativeName>
        <fullName evidence="7">Genethonin-1</fullName>
    </alternativeName>
    <alternativeName>
        <fullName evidence="8">Glycophagy cargo receptor stbd1</fullName>
    </alternativeName>
</protein>
<dbReference type="Proteomes" id="UP000770717">
    <property type="component" value="Unassembled WGS sequence"/>
</dbReference>